<keyword evidence="7" id="KW-0812">Transmembrane</keyword>
<gene>
    <name evidence="9" type="ORF">GCM10011379_12950</name>
</gene>
<dbReference type="SUPFAM" id="SSF55874">
    <property type="entry name" value="ATPase domain of HSP90 chaperone/DNA topoisomerase II/histidine kinase"/>
    <property type="match status" value="1"/>
</dbReference>
<comment type="catalytic activity">
    <reaction evidence="1">
        <text>ATP + protein L-histidine = ADP + protein N-phospho-L-histidine.</text>
        <dbReference type="EC" id="2.7.13.3"/>
    </reaction>
</comment>
<evidence type="ECO:0000256" key="5">
    <source>
        <dbReference type="ARBA" id="ARBA00022777"/>
    </source>
</evidence>
<feature type="transmembrane region" description="Helical" evidence="7">
    <location>
        <begin position="63"/>
        <end position="82"/>
    </location>
</feature>
<dbReference type="InterPro" id="IPR003594">
    <property type="entry name" value="HATPase_dom"/>
</dbReference>
<dbReference type="Pfam" id="PF02518">
    <property type="entry name" value="HATPase_c"/>
    <property type="match status" value="1"/>
</dbReference>
<dbReference type="EC" id="2.7.13.3" evidence="2"/>
<dbReference type="Proteomes" id="UP000627292">
    <property type="component" value="Unassembled WGS sequence"/>
</dbReference>
<evidence type="ECO:0000259" key="8">
    <source>
        <dbReference type="PROSITE" id="PS50109"/>
    </source>
</evidence>
<dbReference type="PANTHER" id="PTHR43711:SF1">
    <property type="entry name" value="HISTIDINE KINASE 1"/>
    <property type="match status" value="1"/>
</dbReference>
<comment type="caution">
    <text evidence="9">The sequence shown here is derived from an EMBL/GenBank/DDBJ whole genome shotgun (WGS) entry which is preliminary data.</text>
</comment>
<dbReference type="InterPro" id="IPR004358">
    <property type="entry name" value="Sig_transdc_His_kin-like_C"/>
</dbReference>
<dbReference type="SMART" id="SM00387">
    <property type="entry name" value="HATPase_c"/>
    <property type="match status" value="1"/>
</dbReference>
<reference evidence="9" key="2">
    <citation type="submission" date="2020-09" db="EMBL/GenBank/DDBJ databases">
        <authorList>
            <person name="Sun Q."/>
            <person name="Zhou Y."/>
        </authorList>
    </citation>
    <scope>NUCLEOTIDE SEQUENCE</scope>
    <source>
        <strain evidence="9">CGMCC 1.15290</strain>
    </source>
</reference>
<reference evidence="9" key="1">
    <citation type="journal article" date="2014" name="Int. J. Syst. Evol. Microbiol.">
        <title>Complete genome sequence of Corynebacterium casei LMG S-19264T (=DSM 44701T), isolated from a smear-ripened cheese.</title>
        <authorList>
            <consortium name="US DOE Joint Genome Institute (JGI-PGF)"/>
            <person name="Walter F."/>
            <person name="Albersmeier A."/>
            <person name="Kalinowski J."/>
            <person name="Ruckert C."/>
        </authorList>
    </citation>
    <scope>NUCLEOTIDE SEQUENCE</scope>
    <source>
        <strain evidence="9">CGMCC 1.15290</strain>
    </source>
</reference>
<evidence type="ECO:0000256" key="4">
    <source>
        <dbReference type="ARBA" id="ARBA00022679"/>
    </source>
</evidence>
<dbReference type="InterPro" id="IPR005467">
    <property type="entry name" value="His_kinase_dom"/>
</dbReference>
<proteinExistence type="predicted"/>
<dbReference type="EMBL" id="BMIB01000001">
    <property type="protein sequence ID" value="GGH62730.1"/>
    <property type="molecule type" value="Genomic_DNA"/>
</dbReference>
<dbReference type="InterPro" id="IPR036097">
    <property type="entry name" value="HisK_dim/P_sf"/>
</dbReference>
<dbReference type="Gene3D" id="1.10.287.130">
    <property type="match status" value="1"/>
</dbReference>
<evidence type="ECO:0000313" key="9">
    <source>
        <dbReference type="EMBL" id="GGH62730.1"/>
    </source>
</evidence>
<dbReference type="PROSITE" id="PS50109">
    <property type="entry name" value="HIS_KIN"/>
    <property type="match status" value="1"/>
</dbReference>
<dbReference type="SUPFAM" id="SSF47384">
    <property type="entry name" value="Homodimeric domain of signal transducing histidine kinase"/>
    <property type="match status" value="1"/>
</dbReference>
<evidence type="ECO:0000256" key="3">
    <source>
        <dbReference type="ARBA" id="ARBA00022553"/>
    </source>
</evidence>
<sequence length="457" mass="51094">MTNLRAIFHSIGALTAKFLHIGVRPEMSFFEKQKIHLLNIMILPSVLPITFFALLNLAERPGLSILNMANVICYLAVIILNLKGRYLQWRLIFIATSAVIFFLEALFFHNGMEFALLLTVICSLVLVDKGWQYLLILLGVTAAFCYLQYRENMQVHKDKAMVLRVVSTIANCLLLLTAGLYYFRGIYLKYHKQVEAHKKLLEQQQVLLLVQKQELEQNNKDLKLLSESRQKILFTLAHDLRNPLSGIEALTNTMLEGGVADEQERNDLLSVIASTANRSLKQMQELLNAHQYAEPKRVAEKAAVDVGELLQLVVVPLQHKAAEKAITIRYQLPQAGTGVYANKWQLIRVMENLLSNAIKFSFPGGMVVVGAEQTPGWITLSVTDKGIGIPAEKQPYIFDNVHRVQQTGTGGEQSFGLGLAICRQIVEAHGGSIAFRSLAEEGTVFWVKLPDAANVAD</sequence>
<keyword evidence="10" id="KW-1185">Reference proteome</keyword>
<protein>
    <recommendedName>
        <fullName evidence="2">histidine kinase</fullName>
        <ecNumber evidence="2">2.7.13.3</ecNumber>
    </recommendedName>
</protein>
<dbReference type="GO" id="GO:0000155">
    <property type="term" value="F:phosphorelay sensor kinase activity"/>
    <property type="evidence" value="ECO:0007669"/>
    <property type="project" value="InterPro"/>
</dbReference>
<name>A0A917MT70_9BACT</name>
<organism evidence="9 10">
    <name type="scientific">Filimonas zeae</name>
    <dbReference type="NCBI Taxonomy" id="1737353"/>
    <lineage>
        <taxon>Bacteria</taxon>
        <taxon>Pseudomonadati</taxon>
        <taxon>Bacteroidota</taxon>
        <taxon>Chitinophagia</taxon>
        <taxon>Chitinophagales</taxon>
        <taxon>Chitinophagaceae</taxon>
        <taxon>Filimonas</taxon>
    </lineage>
</organism>
<feature type="transmembrane region" description="Helical" evidence="7">
    <location>
        <begin position="161"/>
        <end position="183"/>
    </location>
</feature>
<keyword evidence="4" id="KW-0808">Transferase</keyword>
<keyword evidence="3" id="KW-0597">Phosphoprotein</keyword>
<keyword evidence="7" id="KW-0472">Membrane</keyword>
<dbReference type="AlphaFoldDB" id="A0A917MT70"/>
<evidence type="ECO:0000256" key="7">
    <source>
        <dbReference type="SAM" id="Phobius"/>
    </source>
</evidence>
<dbReference type="PANTHER" id="PTHR43711">
    <property type="entry name" value="TWO-COMPONENT HISTIDINE KINASE"/>
    <property type="match status" value="1"/>
</dbReference>
<keyword evidence="7" id="KW-1133">Transmembrane helix</keyword>
<keyword evidence="5" id="KW-0418">Kinase</keyword>
<dbReference type="PRINTS" id="PR00344">
    <property type="entry name" value="BCTRLSENSOR"/>
</dbReference>
<dbReference type="CDD" id="cd00075">
    <property type="entry name" value="HATPase"/>
    <property type="match status" value="1"/>
</dbReference>
<keyword evidence="6" id="KW-0902">Two-component regulatory system</keyword>
<accession>A0A917MT70</accession>
<feature type="transmembrane region" description="Helical" evidence="7">
    <location>
        <begin position="35"/>
        <end position="57"/>
    </location>
</feature>
<feature type="domain" description="Histidine kinase" evidence="8">
    <location>
        <begin position="235"/>
        <end position="453"/>
    </location>
</feature>
<evidence type="ECO:0000256" key="1">
    <source>
        <dbReference type="ARBA" id="ARBA00000085"/>
    </source>
</evidence>
<evidence type="ECO:0000256" key="6">
    <source>
        <dbReference type="ARBA" id="ARBA00023012"/>
    </source>
</evidence>
<evidence type="ECO:0000313" key="10">
    <source>
        <dbReference type="Proteomes" id="UP000627292"/>
    </source>
</evidence>
<dbReference type="FunFam" id="3.30.565.10:FF:000006">
    <property type="entry name" value="Sensor histidine kinase WalK"/>
    <property type="match status" value="1"/>
</dbReference>
<dbReference type="InterPro" id="IPR050736">
    <property type="entry name" value="Sensor_HK_Regulatory"/>
</dbReference>
<feature type="transmembrane region" description="Helical" evidence="7">
    <location>
        <begin position="89"/>
        <end position="110"/>
    </location>
</feature>
<dbReference type="InterPro" id="IPR036890">
    <property type="entry name" value="HATPase_C_sf"/>
</dbReference>
<dbReference type="InterPro" id="IPR003661">
    <property type="entry name" value="HisK_dim/P_dom"/>
</dbReference>
<dbReference type="Pfam" id="PF00512">
    <property type="entry name" value="HisKA"/>
    <property type="match status" value="1"/>
</dbReference>
<dbReference type="SMART" id="SM00388">
    <property type="entry name" value="HisKA"/>
    <property type="match status" value="1"/>
</dbReference>
<dbReference type="Gene3D" id="3.30.565.10">
    <property type="entry name" value="Histidine kinase-like ATPase, C-terminal domain"/>
    <property type="match status" value="1"/>
</dbReference>
<evidence type="ECO:0000256" key="2">
    <source>
        <dbReference type="ARBA" id="ARBA00012438"/>
    </source>
</evidence>
<feature type="transmembrane region" description="Helical" evidence="7">
    <location>
        <begin position="130"/>
        <end position="149"/>
    </location>
</feature>
<dbReference type="CDD" id="cd00082">
    <property type="entry name" value="HisKA"/>
    <property type="match status" value="1"/>
</dbReference>